<dbReference type="InterPro" id="IPR005545">
    <property type="entry name" value="YCII"/>
</dbReference>
<evidence type="ECO:0000313" key="4">
    <source>
        <dbReference type="Proteomes" id="UP000286716"/>
    </source>
</evidence>
<feature type="domain" description="YCII-related" evidence="2">
    <location>
        <begin position="1"/>
        <end position="116"/>
    </location>
</feature>
<dbReference type="Proteomes" id="UP000286716">
    <property type="component" value="Unassembled WGS sequence"/>
</dbReference>
<dbReference type="SUPFAM" id="SSF54909">
    <property type="entry name" value="Dimeric alpha+beta barrel"/>
    <property type="match status" value="1"/>
</dbReference>
<name>A0A428WEH5_AMYBA</name>
<accession>A0A428WEH5</accession>
<keyword evidence="4" id="KW-1185">Reference proteome</keyword>
<sequence>MRFLMMHRIDERDPQAWNPSPEFIETMGAFIQESVEKGILITAEGVHKTDKGALVRKPRGAAIRVTDGPFAEAKEVIGGFALINAADRAEAVEFAKRYVELFDSEIEVEIRQVVEFEDIEAQAQA</sequence>
<evidence type="ECO:0000313" key="3">
    <source>
        <dbReference type="EMBL" id="RSM41462.1"/>
    </source>
</evidence>
<proteinExistence type="inferred from homology"/>
<evidence type="ECO:0000256" key="1">
    <source>
        <dbReference type="ARBA" id="ARBA00007689"/>
    </source>
</evidence>
<dbReference type="EMBL" id="QHHU01000034">
    <property type="protein sequence ID" value="RSM41462.1"/>
    <property type="molecule type" value="Genomic_DNA"/>
</dbReference>
<evidence type="ECO:0000259" key="2">
    <source>
        <dbReference type="Pfam" id="PF03795"/>
    </source>
</evidence>
<comment type="similarity">
    <text evidence="1">Belongs to the YciI family.</text>
</comment>
<organism evidence="3 4">
    <name type="scientific">Amycolatopsis balhimycina DSM 5908</name>
    <dbReference type="NCBI Taxonomy" id="1081091"/>
    <lineage>
        <taxon>Bacteria</taxon>
        <taxon>Bacillati</taxon>
        <taxon>Actinomycetota</taxon>
        <taxon>Actinomycetes</taxon>
        <taxon>Pseudonocardiales</taxon>
        <taxon>Pseudonocardiaceae</taxon>
        <taxon>Amycolatopsis</taxon>
    </lineage>
</organism>
<dbReference type="Gene3D" id="3.30.70.1060">
    <property type="entry name" value="Dimeric alpha+beta barrel"/>
    <property type="match status" value="1"/>
</dbReference>
<dbReference type="InterPro" id="IPR011008">
    <property type="entry name" value="Dimeric_a/b-barrel"/>
</dbReference>
<gene>
    <name evidence="3" type="ORF">DMA12_24385</name>
</gene>
<protein>
    <recommendedName>
        <fullName evidence="2">YCII-related domain-containing protein</fullName>
    </recommendedName>
</protein>
<reference evidence="3 4" key="1">
    <citation type="submission" date="2018-05" db="EMBL/GenBank/DDBJ databases">
        <title>Evolution of GPA BGCs.</title>
        <authorList>
            <person name="Waglechner N."/>
            <person name="Wright G.D."/>
        </authorList>
    </citation>
    <scope>NUCLEOTIDE SEQUENCE [LARGE SCALE GENOMIC DNA]</scope>
    <source>
        <strain evidence="3 4">DSM 5908</strain>
    </source>
</reference>
<dbReference type="Pfam" id="PF03795">
    <property type="entry name" value="YCII"/>
    <property type="match status" value="1"/>
</dbReference>
<dbReference type="AlphaFoldDB" id="A0A428WEH5"/>
<dbReference type="OrthoDB" id="668782at2"/>
<dbReference type="PANTHER" id="PTHR35174">
    <property type="entry name" value="BLL7171 PROTEIN-RELATED"/>
    <property type="match status" value="1"/>
</dbReference>
<dbReference type="RefSeq" id="WP_026469125.1">
    <property type="nucleotide sequence ID" value="NZ_QHHU01000034.1"/>
</dbReference>
<comment type="caution">
    <text evidence="3">The sequence shown here is derived from an EMBL/GenBank/DDBJ whole genome shotgun (WGS) entry which is preliminary data.</text>
</comment>